<feature type="domain" description="EF-hand" evidence="17">
    <location>
        <begin position="104"/>
        <end position="139"/>
    </location>
</feature>
<dbReference type="PANTHER" id="PTHR46002">
    <property type="entry name" value="EG:114D9.1 PROTEIN-RELATED"/>
    <property type="match status" value="1"/>
</dbReference>
<dbReference type="GO" id="GO:0005737">
    <property type="term" value="C:cytoplasm"/>
    <property type="evidence" value="ECO:0007669"/>
    <property type="project" value="UniProtKB-SubCell"/>
</dbReference>
<evidence type="ECO:0000256" key="16">
    <source>
        <dbReference type="ARBA" id="ARBA00038164"/>
    </source>
</evidence>
<protein>
    <submittedName>
        <fullName evidence="18">Calcineurin b subunit</fullName>
    </submittedName>
</protein>
<evidence type="ECO:0000256" key="3">
    <source>
        <dbReference type="ARBA" id="ARBA00004496"/>
    </source>
</evidence>
<evidence type="ECO:0000256" key="13">
    <source>
        <dbReference type="ARBA" id="ARBA00023136"/>
    </source>
</evidence>
<dbReference type="GO" id="GO:0005509">
    <property type="term" value="F:calcium ion binding"/>
    <property type="evidence" value="ECO:0007669"/>
    <property type="project" value="InterPro"/>
</dbReference>
<keyword evidence="11" id="KW-0106">Calcium</keyword>
<proteinExistence type="evidence at transcript level"/>
<evidence type="ECO:0000256" key="1">
    <source>
        <dbReference type="ARBA" id="ARBA00004123"/>
    </source>
</evidence>
<evidence type="ECO:0000256" key="10">
    <source>
        <dbReference type="ARBA" id="ARBA00022737"/>
    </source>
</evidence>
<keyword evidence="5" id="KW-1003">Cell membrane</keyword>
<evidence type="ECO:0000256" key="12">
    <source>
        <dbReference type="ARBA" id="ARBA00022927"/>
    </source>
</evidence>
<keyword evidence="10" id="KW-0677">Repeat</keyword>
<dbReference type="AlphaFoldDB" id="A0A481SVP0"/>
<evidence type="ECO:0000256" key="2">
    <source>
        <dbReference type="ARBA" id="ARBA00004236"/>
    </source>
</evidence>
<dbReference type="GO" id="GO:0015031">
    <property type="term" value="P:protein transport"/>
    <property type="evidence" value="ECO:0007669"/>
    <property type="project" value="UniProtKB-KW"/>
</dbReference>
<organism evidence="18">
    <name type="scientific">Isotomurus palustris</name>
    <dbReference type="NCBI Taxonomy" id="36144"/>
    <lineage>
        <taxon>Eukaryota</taxon>
        <taxon>Metazoa</taxon>
        <taxon>Ecdysozoa</taxon>
        <taxon>Arthropoda</taxon>
        <taxon>Hexapoda</taxon>
        <taxon>Collembola</taxon>
        <taxon>Entomobryomorpha</taxon>
        <taxon>Isotomoidea</taxon>
        <taxon>Isotomidae</taxon>
        <taxon>Isotominae</taxon>
        <taxon>Isotomurus</taxon>
    </lineage>
</organism>
<evidence type="ECO:0000256" key="11">
    <source>
        <dbReference type="ARBA" id="ARBA00022837"/>
    </source>
</evidence>
<dbReference type="PROSITE" id="PS50222">
    <property type="entry name" value="EF_HAND_2"/>
    <property type="match status" value="2"/>
</dbReference>
<keyword evidence="4" id="KW-0813">Transport</keyword>
<dbReference type="GO" id="GO:0005634">
    <property type="term" value="C:nucleus"/>
    <property type="evidence" value="ECO:0007669"/>
    <property type="project" value="UniProtKB-SubCell"/>
</dbReference>
<dbReference type="CDD" id="cd00051">
    <property type="entry name" value="EFh"/>
    <property type="match status" value="1"/>
</dbReference>
<evidence type="ECO:0000256" key="14">
    <source>
        <dbReference type="ARBA" id="ARBA00023242"/>
    </source>
</evidence>
<dbReference type="Pfam" id="PF13499">
    <property type="entry name" value="EF-hand_7"/>
    <property type="match status" value="1"/>
</dbReference>
<keyword evidence="12" id="KW-0653">Protein transport</keyword>
<dbReference type="InterPro" id="IPR002048">
    <property type="entry name" value="EF_hand_dom"/>
</dbReference>
<dbReference type="GO" id="GO:0005886">
    <property type="term" value="C:plasma membrane"/>
    <property type="evidence" value="ECO:0007669"/>
    <property type="project" value="UniProtKB-SubCell"/>
</dbReference>
<feature type="domain" description="EF-hand" evidence="17">
    <location>
        <begin position="145"/>
        <end position="180"/>
    </location>
</feature>
<keyword evidence="9" id="KW-0479">Metal-binding</keyword>
<evidence type="ECO:0000256" key="7">
    <source>
        <dbReference type="ARBA" id="ARBA00022553"/>
    </source>
</evidence>
<evidence type="ECO:0000313" key="18">
    <source>
        <dbReference type="EMBL" id="QBH72778.1"/>
    </source>
</evidence>
<dbReference type="InterPro" id="IPR011992">
    <property type="entry name" value="EF-hand-dom_pair"/>
</dbReference>
<keyword evidence="15" id="KW-0449">Lipoprotein</keyword>
<evidence type="ECO:0000256" key="15">
    <source>
        <dbReference type="ARBA" id="ARBA00023288"/>
    </source>
</evidence>
<dbReference type="PROSITE" id="PS00018">
    <property type="entry name" value="EF_HAND_1"/>
    <property type="match status" value="2"/>
</dbReference>
<evidence type="ECO:0000256" key="9">
    <source>
        <dbReference type="ARBA" id="ARBA00022723"/>
    </source>
</evidence>
<keyword evidence="8" id="KW-0519">Myristate</keyword>
<evidence type="ECO:0000256" key="8">
    <source>
        <dbReference type="ARBA" id="ARBA00022707"/>
    </source>
</evidence>
<evidence type="ECO:0000256" key="6">
    <source>
        <dbReference type="ARBA" id="ARBA00022490"/>
    </source>
</evidence>
<evidence type="ECO:0000259" key="17">
    <source>
        <dbReference type="PROSITE" id="PS50222"/>
    </source>
</evidence>
<keyword evidence="13" id="KW-0472">Membrane</keyword>
<keyword evidence="14" id="KW-0539">Nucleus</keyword>
<dbReference type="SMART" id="SM00054">
    <property type="entry name" value="EFh"/>
    <property type="match status" value="2"/>
</dbReference>
<comment type="similarity">
    <text evidence="16">Belongs to the calcineurin regulatory subunit family. CHP subfamily.</text>
</comment>
<accession>A0A481SVP0</accession>
<dbReference type="InterPro" id="IPR051875">
    <property type="entry name" value="Calcineurin_B_homologous"/>
</dbReference>
<evidence type="ECO:0000256" key="4">
    <source>
        <dbReference type="ARBA" id="ARBA00022448"/>
    </source>
</evidence>
<sequence length="189" mass="21892">MGSRPSLLLRDEELAEIQKETGFTANQIERLYSRFTALDKTATGALSREDFLRIPELAINPLGDRIVMAFFRQSDEDRVNFRQFVRVLAHFRPIKKGRENAYNSREGKLKFAFKLYDLDDDDRITKEELLAVLQMMVGENISEEQLISIAERTILEADMDGDGMIGFEEFCKVLDRSLVEQKMSIRFLN</sequence>
<keyword evidence="7" id="KW-0597">Phosphoprotein</keyword>
<dbReference type="InterPro" id="IPR018247">
    <property type="entry name" value="EF_Hand_1_Ca_BS"/>
</dbReference>
<comment type="subcellular location">
    <subcellularLocation>
        <location evidence="2">Cell membrane</location>
    </subcellularLocation>
    <subcellularLocation>
        <location evidence="3">Cytoplasm</location>
    </subcellularLocation>
    <subcellularLocation>
        <location evidence="1">Nucleus</location>
    </subcellularLocation>
</comment>
<evidence type="ECO:0000256" key="5">
    <source>
        <dbReference type="ARBA" id="ARBA00022475"/>
    </source>
</evidence>
<dbReference type="EMBL" id="MH602533">
    <property type="protein sequence ID" value="QBH72778.1"/>
    <property type="molecule type" value="mRNA"/>
</dbReference>
<name>A0A481SVP0_9HEXA</name>
<dbReference type="SUPFAM" id="SSF47473">
    <property type="entry name" value="EF-hand"/>
    <property type="match status" value="1"/>
</dbReference>
<dbReference type="Gene3D" id="1.10.238.10">
    <property type="entry name" value="EF-hand"/>
    <property type="match status" value="1"/>
</dbReference>
<reference evidence="18" key="1">
    <citation type="journal article" date="2019" name="Sci. Rep.">
        <title>No signal of deleterious mutation accumulation in conserved gene sequences of extant asexual hexapods.</title>
        <authorList>
            <person name="Brandt A."/>
            <person name="Bast J."/>
            <person name="Scheu S."/>
            <person name="Meusemann K."/>
            <person name="Donath A."/>
            <person name="Schuette K."/>
            <person name="Machida R."/>
            <person name="Kraaijeveld K."/>
        </authorList>
    </citation>
    <scope>NUCLEOTIDE SEQUENCE</scope>
    <source>
        <strain evidence="18">OG10467</strain>
    </source>
</reference>
<keyword evidence="6" id="KW-0963">Cytoplasm</keyword>